<feature type="compositionally biased region" description="Basic and acidic residues" evidence="1">
    <location>
        <begin position="387"/>
        <end position="408"/>
    </location>
</feature>
<feature type="compositionally biased region" description="Polar residues" evidence="1">
    <location>
        <begin position="257"/>
        <end position="268"/>
    </location>
</feature>
<accession>A0A9P7ZMN5</accession>
<keyword evidence="2" id="KW-1133">Transmembrane helix</keyword>
<dbReference type="AlphaFoldDB" id="A0A9P7ZMN5"/>
<feature type="region of interest" description="Disordered" evidence="1">
    <location>
        <begin position="230"/>
        <end position="414"/>
    </location>
</feature>
<sequence length="414" mass="46057">MPALPRRHDHCVGWHCLTDAQKFGIIFTCVVVTVGIIVLCLFYMGHAASSRKARNLIRLPGGRQARRRPGLPSDIALAPLPVAHYWPGYGHQVTYQSAIYQQGPHQLRAYPYTIGGPCRLPYPGVTMPWTARLVTDDQHQAEPPCVPYVQPPNSYQPYPMFEMPHHGPPGHPHASAHHSQNQTRDQHVRRSQSSQVRRPSNNDTNDYHHSSWRQRFLHLLRLPVGRASTIASSTTARRTTLRSSSSSSENDGHQRRQNASWQRTSNPRRGSADRPAASAHVTSGGRGDPETDSADTGVATVHSDDYDPPGRQFPSPPHRPSERETEAKIKEHRSETRTVSPIGSDGESNESRAASPTILSVSSVSPARPSGYTQDAYSFQPGQNRRGKAETLNSERHPRGNIEREAVRRAMAQR</sequence>
<dbReference type="GeneID" id="70294260"/>
<protein>
    <submittedName>
        <fullName evidence="3">Uncharacterized protein</fullName>
    </submittedName>
</protein>
<keyword evidence="2" id="KW-0812">Transmembrane</keyword>
<evidence type="ECO:0000313" key="3">
    <source>
        <dbReference type="EMBL" id="KAG9254929.1"/>
    </source>
</evidence>
<evidence type="ECO:0000256" key="1">
    <source>
        <dbReference type="SAM" id="MobiDB-lite"/>
    </source>
</evidence>
<comment type="caution">
    <text evidence="3">The sequence shown here is derived from an EMBL/GenBank/DDBJ whole genome shotgun (WGS) entry which is preliminary data.</text>
</comment>
<feature type="compositionally biased region" description="Basic and acidic residues" evidence="1">
    <location>
        <begin position="319"/>
        <end position="336"/>
    </location>
</feature>
<evidence type="ECO:0000256" key="2">
    <source>
        <dbReference type="SAM" id="Phobius"/>
    </source>
</evidence>
<feature type="region of interest" description="Disordered" evidence="1">
    <location>
        <begin position="156"/>
        <end position="209"/>
    </location>
</feature>
<feature type="transmembrane region" description="Helical" evidence="2">
    <location>
        <begin position="23"/>
        <end position="44"/>
    </location>
</feature>
<feature type="compositionally biased region" description="Low complexity" evidence="1">
    <location>
        <begin position="230"/>
        <end position="248"/>
    </location>
</feature>
<dbReference type="OrthoDB" id="5236168at2759"/>
<organism evidence="3 4">
    <name type="scientific">Emericellopsis atlantica</name>
    <dbReference type="NCBI Taxonomy" id="2614577"/>
    <lineage>
        <taxon>Eukaryota</taxon>
        <taxon>Fungi</taxon>
        <taxon>Dikarya</taxon>
        <taxon>Ascomycota</taxon>
        <taxon>Pezizomycotina</taxon>
        <taxon>Sordariomycetes</taxon>
        <taxon>Hypocreomycetidae</taxon>
        <taxon>Hypocreales</taxon>
        <taxon>Bionectriaceae</taxon>
        <taxon>Emericellopsis</taxon>
    </lineage>
</organism>
<reference evidence="3" key="1">
    <citation type="journal article" date="2021" name="IMA Fungus">
        <title>Genomic characterization of three marine fungi, including Emericellopsis atlantica sp. nov. with signatures of a generalist lifestyle and marine biomass degradation.</title>
        <authorList>
            <person name="Hagestad O.C."/>
            <person name="Hou L."/>
            <person name="Andersen J.H."/>
            <person name="Hansen E.H."/>
            <person name="Altermark B."/>
            <person name="Li C."/>
            <person name="Kuhnert E."/>
            <person name="Cox R.J."/>
            <person name="Crous P.W."/>
            <person name="Spatafora J.W."/>
            <person name="Lail K."/>
            <person name="Amirebrahimi M."/>
            <person name="Lipzen A."/>
            <person name="Pangilinan J."/>
            <person name="Andreopoulos W."/>
            <person name="Hayes R.D."/>
            <person name="Ng V."/>
            <person name="Grigoriev I.V."/>
            <person name="Jackson S.A."/>
            <person name="Sutton T.D.S."/>
            <person name="Dobson A.D.W."/>
            <person name="Rama T."/>
        </authorList>
    </citation>
    <scope>NUCLEOTIDE SEQUENCE</scope>
    <source>
        <strain evidence="3">TS7</strain>
    </source>
</reference>
<gene>
    <name evidence="3" type="ORF">F5Z01DRAFT_653374</name>
</gene>
<keyword evidence="2" id="KW-0472">Membrane</keyword>
<dbReference type="RefSeq" id="XP_046118853.1">
    <property type="nucleotide sequence ID" value="XM_046263357.1"/>
</dbReference>
<dbReference type="EMBL" id="MU251252">
    <property type="protein sequence ID" value="KAG9254929.1"/>
    <property type="molecule type" value="Genomic_DNA"/>
</dbReference>
<keyword evidence="4" id="KW-1185">Reference proteome</keyword>
<evidence type="ECO:0000313" key="4">
    <source>
        <dbReference type="Proteomes" id="UP000887229"/>
    </source>
</evidence>
<feature type="compositionally biased region" description="Polar residues" evidence="1">
    <location>
        <begin position="351"/>
        <end position="383"/>
    </location>
</feature>
<proteinExistence type="predicted"/>
<dbReference type="Proteomes" id="UP000887229">
    <property type="component" value="Unassembled WGS sequence"/>
</dbReference>
<name>A0A9P7ZMN5_9HYPO</name>